<keyword evidence="2" id="KW-1185">Reference proteome</keyword>
<dbReference type="OrthoDB" id="1865at2"/>
<evidence type="ECO:0000313" key="1">
    <source>
        <dbReference type="EMBL" id="KMQ73565.1"/>
    </source>
</evidence>
<comment type="caution">
    <text evidence="1">The sequence shown here is derived from an EMBL/GenBank/DDBJ whole genome shotgun (WGS) entry which is preliminary data.</text>
</comment>
<dbReference type="STRING" id="1658765.Msub_20777"/>
<accession>A0A0J7LXG2</accession>
<dbReference type="RefSeq" id="WP_048497798.1">
    <property type="nucleotide sequence ID" value="NZ_LFBU01000002.1"/>
</dbReference>
<evidence type="ECO:0000313" key="2">
    <source>
        <dbReference type="Proteomes" id="UP000036102"/>
    </source>
</evidence>
<reference evidence="1 2" key="1">
    <citation type="submission" date="2015-06" db="EMBL/GenBank/DDBJ databases">
        <title>Marinobacter subterrani, a genetically tractable neutrophilic iron-oxidizing strain isolated from the Soudan Iron Mine.</title>
        <authorList>
            <person name="Bonis B.M."/>
            <person name="Gralnick J.A."/>
        </authorList>
    </citation>
    <scope>NUCLEOTIDE SEQUENCE [LARGE SCALE GENOMIC DNA]</scope>
    <source>
        <strain evidence="1 2">JG233</strain>
    </source>
</reference>
<dbReference type="Pfam" id="PF06258">
    <property type="entry name" value="Mito_fiss_Elm1"/>
    <property type="match status" value="1"/>
</dbReference>
<dbReference type="AlphaFoldDB" id="A0A0J7LXG2"/>
<dbReference type="EMBL" id="LFBU01000002">
    <property type="protein sequence ID" value="KMQ73565.1"/>
    <property type="molecule type" value="Genomic_DNA"/>
</dbReference>
<dbReference type="Proteomes" id="UP000036102">
    <property type="component" value="Unassembled WGS sequence"/>
</dbReference>
<dbReference type="InterPro" id="IPR009367">
    <property type="entry name" value="Elm1-like"/>
</dbReference>
<sequence length="294" mass="31444">MVQVLVVSDGKAGHRNQSLGLAEALVRLRPGLSIEQVAPMSRLQALFALISGRCALAKGKPALVIGAGHGTHLTLLALKRCWRVPVIVLMKPSLPLALFDLCLIPEHDRPPDRGNVIATKGALNRVGNAAKVAGSGMILVGGPSKSNGWDEEHLLGQIRALIERSPCSWVLTTSRRTPASTQEKLQSMDGVEVYPAGQTAPGWLPEKLATAEQCWVTEDSVSMIYEALSAGCAVGVFGVPWKREGRLLLGVNRLKEQGLLTAFEQWSGNSLPAPKQAFNEAGRCAGKVIARGWL</sequence>
<name>A0A0J7LXG2_9GAMM</name>
<organism evidence="1 2">
    <name type="scientific">Marinobacter subterrani</name>
    <dbReference type="NCBI Taxonomy" id="1658765"/>
    <lineage>
        <taxon>Bacteria</taxon>
        <taxon>Pseudomonadati</taxon>
        <taxon>Pseudomonadota</taxon>
        <taxon>Gammaproteobacteria</taxon>
        <taxon>Pseudomonadales</taxon>
        <taxon>Marinobacteraceae</taxon>
        <taxon>Marinobacter</taxon>
    </lineage>
</organism>
<gene>
    <name evidence="1" type="ORF">Msub_20777</name>
</gene>
<protein>
    <submittedName>
        <fullName evidence="1">Mitochondrial fission protein ELM1</fullName>
    </submittedName>
</protein>
<dbReference type="PATRIC" id="fig|1658765.3.peg.4041"/>
<proteinExistence type="predicted"/>